<feature type="region of interest" description="Disordered" evidence="2">
    <location>
        <begin position="1524"/>
        <end position="1553"/>
    </location>
</feature>
<feature type="compositionally biased region" description="Basic and acidic residues" evidence="2">
    <location>
        <begin position="157"/>
        <end position="167"/>
    </location>
</feature>
<feature type="domain" description="Hpc2-related" evidence="3">
    <location>
        <begin position="102"/>
        <end position="151"/>
    </location>
</feature>
<feature type="compositionally biased region" description="Polar residues" evidence="2">
    <location>
        <begin position="874"/>
        <end position="892"/>
    </location>
</feature>
<feature type="compositionally biased region" description="Low complexity" evidence="2">
    <location>
        <begin position="1196"/>
        <end position="1205"/>
    </location>
</feature>
<feature type="compositionally biased region" description="Basic and acidic residues" evidence="2">
    <location>
        <begin position="54"/>
        <end position="68"/>
    </location>
</feature>
<dbReference type="GO" id="GO:0005634">
    <property type="term" value="C:nucleus"/>
    <property type="evidence" value="ECO:0007669"/>
    <property type="project" value="TreeGrafter"/>
</dbReference>
<protein>
    <submittedName>
        <fullName evidence="6">Yemanuclein isoform X1</fullName>
    </submittedName>
</protein>
<accession>A0A6P9A1E3</accession>
<feature type="compositionally biased region" description="Acidic residues" evidence="2">
    <location>
        <begin position="117"/>
        <end position="139"/>
    </location>
</feature>
<feature type="region of interest" description="Disordered" evidence="2">
    <location>
        <begin position="157"/>
        <end position="256"/>
    </location>
</feature>
<proteinExistence type="predicted"/>
<evidence type="ECO:0000313" key="6">
    <source>
        <dbReference type="RefSeq" id="XP_034251230.1"/>
    </source>
</evidence>
<feature type="region of interest" description="Disordered" evidence="2">
    <location>
        <begin position="1461"/>
        <end position="1499"/>
    </location>
</feature>
<feature type="compositionally biased region" description="Low complexity" evidence="2">
    <location>
        <begin position="184"/>
        <end position="193"/>
    </location>
</feature>
<feature type="compositionally biased region" description="Low complexity" evidence="2">
    <location>
        <begin position="1138"/>
        <end position="1147"/>
    </location>
</feature>
<dbReference type="GeneID" id="117651365"/>
<dbReference type="GO" id="GO:0006325">
    <property type="term" value="P:chromatin organization"/>
    <property type="evidence" value="ECO:0007669"/>
    <property type="project" value="TreeGrafter"/>
</dbReference>
<dbReference type="PANTHER" id="PTHR21669:SF28">
    <property type="entry name" value="YEMANUCLEIN"/>
    <property type="match status" value="1"/>
</dbReference>
<feature type="compositionally biased region" description="Polar residues" evidence="2">
    <location>
        <begin position="776"/>
        <end position="787"/>
    </location>
</feature>
<feature type="region of interest" description="Disordered" evidence="2">
    <location>
        <begin position="331"/>
        <end position="375"/>
    </location>
</feature>
<evidence type="ECO:0000313" key="5">
    <source>
        <dbReference type="Proteomes" id="UP000515158"/>
    </source>
</evidence>
<evidence type="ECO:0000256" key="2">
    <source>
        <dbReference type="SAM" id="MobiDB-lite"/>
    </source>
</evidence>
<feature type="region of interest" description="Disordered" evidence="2">
    <location>
        <begin position="54"/>
        <end position="84"/>
    </location>
</feature>
<feature type="compositionally biased region" description="Basic and acidic residues" evidence="2">
    <location>
        <begin position="219"/>
        <end position="237"/>
    </location>
</feature>
<dbReference type="OrthoDB" id="68076at2759"/>
<feature type="region of interest" description="Disordered" evidence="2">
    <location>
        <begin position="1"/>
        <end position="24"/>
    </location>
</feature>
<evidence type="ECO:0000256" key="1">
    <source>
        <dbReference type="ARBA" id="ARBA00022553"/>
    </source>
</evidence>
<feature type="domain" description="Ubinuclein middle" evidence="4">
    <location>
        <begin position="375"/>
        <end position="575"/>
    </location>
</feature>
<dbReference type="Pfam" id="PF14075">
    <property type="entry name" value="UBN_AB"/>
    <property type="match status" value="1"/>
</dbReference>
<evidence type="ECO:0000259" key="4">
    <source>
        <dbReference type="Pfam" id="PF14075"/>
    </source>
</evidence>
<dbReference type="PANTHER" id="PTHR21669">
    <property type="entry name" value="CAPZ-INTERACTING PROTEIN AND RELATED PROTEINS"/>
    <property type="match status" value="1"/>
</dbReference>
<dbReference type="InterPro" id="IPR026947">
    <property type="entry name" value="UBN_middle_dom"/>
</dbReference>
<feature type="compositionally biased region" description="Polar residues" evidence="2">
    <location>
        <begin position="1358"/>
        <end position="1368"/>
    </location>
</feature>
<feature type="region of interest" description="Disordered" evidence="2">
    <location>
        <begin position="496"/>
        <end position="516"/>
    </location>
</feature>
<feature type="region of interest" description="Disordered" evidence="2">
    <location>
        <begin position="1316"/>
        <end position="1344"/>
    </location>
</feature>
<feature type="region of interest" description="Disordered" evidence="2">
    <location>
        <begin position="1114"/>
        <end position="1220"/>
    </location>
</feature>
<feature type="compositionally biased region" description="Polar residues" evidence="2">
    <location>
        <begin position="1531"/>
        <end position="1540"/>
    </location>
</feature>
<dbReference type="CTD" id="43439"/>
<sequence>MSEGKRVSLQSIGPAKKDKKCKSTSTTIRLNLTLPANNSDTFADFNYNTLILNEKKKKERNKDKDDKLNGGSTLDPYASDDEDNLRRIATSFESKYGTPKKKCRRLEDYTELGTGYDESDSFIDNTDAYDEVVPEDQTPELDGFYINKGHLILKRVDGRSSSDHSDSEESEGPQNIKSHKRPLSSESESGSSESSDDSDDSDDSEDSEEDDDEEEADTEIPKETKSNPKEVKEEKSNGHGSIPASKKPKLLDTSSKKVKNKAICGVFLKKAVSEREHNEKRLKHDMFEMASTEKRVSNNISVKTQSEKHCNLESDVKPISTIDAAIEAVARGEDSKESGIAESKSHSGSSDESGSDENGKVNGQSNGAMRVAPPLPSDLPPNVMSVISALKEVAVKNSSLNKNNFFTSEINALLLKFEKFLRFVPREKKAGIYEHLEFYLPCRKETLIKRGKALLIEGVEKGYKEPLLRLKIGITNLMPNAMERYQSMCRKYESLESSADPTDASKPADKTKTPRRRFPWTDELKDVFVRAVRKRKVYFGTVKQKDEVWEDHLREFLKNELVPMWEPGWMKLASLLDIISKISPDLLQFKPPSMNSDDLKKNLVCPTKKPAIKVKQSCDDMKVETSAKKMSSSPINISGNSKPLQSVNHQQAFINTQQVSSSEVGVKHEVPVNSSRTASSVSLMQSSIFPSSNQTNALDLLGNEIAETLRTSLANSLVSVTPVQSSSSHLSQSNIHSSISSRKSLGSSVDIINLKTNGIDSSIEVVPKKRSPAAPSATQSGQHNPSVVQPLNMDLQFLPKSQSASISIASPTQTTQQLPYHSSTSHNQIKVSSVSAINLKLSGPQSQAQSHPSSNKPNMAQPPSTKANMAPPSSKANMTQPQFNKSNMTQPPLSKANMTLPPPSKATMSQTPLNMTNMPQPPSSKSNLAQLPINKTNLAQPPSSKANISGKSSMPQPTSCKTSMSQPPSSKASLSQPLKSNNHLMSGHQGTGSFSGQSVISHGLEPTSLVVSSSLTITPVRPSSSNAYYQPAKTQGHSTIQSSISSIVSHGNPNVRSEVIVTPSSSSSMPHIKSTNANFSVSSAGSVSSSSSYTSPLSSVNNFSPSYSGSVNNFTNSRGGGGGNAYQNTHVTGGNGFSSSLSSSDTSVRTHRTVANDASISRNHSADKSVYSQSSRNQVPDKAPHMWSAPGPLDVSRSPSSSPISVKAVTPSPEKAMVSRKDRILQETRERPGNDPMMPTLSGPYRNSITTSDASNTARNLSQAKASSQSLPWDDELFILEDFLKMSSQSSSTPQNTHKVSTATMDSYKHPLSVLESQRCDNIPNKSPLLDPPRPKNLTVPTPSDQQRANVVMHTPYAHNSSKSSSLGFMQHPRDQPRSNAIISNHVARDLSRPSSTKSSSNPDSQRANVVMATPHFQESLRASSLKDEMNDILAGIPTQMISRTDHYTITNSMAAHNAKRKSISEISDQDSDVAIGSTTSMRSDPKNLASQEESRQKAHDLAMRGILMSRTNCDDNYSDDAWGAAPVKKTGSNKSSNDISDQRLGGMGPLSSPLSMTGLDDMGLGLPSHLLGYQNDYQRHLYGSSSKTTGPNDNRPL</sequence>
<feature type="compositionally biased region" description="Polar residues" evidence="2">
    <location>
        <begin position="906"/>
        <end position="984"/>
    </location>
</feature>
<feature type="region of interest" description="Disordered" evidence="2">
    <location>
        <begin position="1386"/>
        <end position="1408"/>
    </location>
</feature>
<feature type="compositionally biased region" description="Acidic residues" evidence="2">
    <location>
        <begin position="194"/>
        <end position="218"/>
    </location>
</feature>
<keyword evidence="1" id="KW-0597">Phosphoprotein</keyword>
<dbReference type="InParanoid" id="A0A6P9A1E3"/>
<dbReference type="InterPro" id="IPR014840">
    <property type="entry name" value="HRD"/>
</dbReference>
<feature type="region of interest" description="Disordered" evidence="2">
    <location>
        <begin position="841"/>
        <end position="999"/>
    </location>
</feature>
<feature type="compositionally biased region" description="Low complexity" evidence="2">
    <location>
        <begin position="1393"/>
        <end position="1405"/>
    </location>
</feature>
<feature type="region of interest" description="Disordered" evidence="2">
    <location>
        <begin position="763"/>
        <end position="787"/>
    </location>
</feature>
<feature type="compositionally biased region" description="Polar residues" evidence="2">
    <location>
        <begin position="843"/>
        <end position="867"/>
    </location>
</feature>
<feature type="compositionally biased region" description="Basic and acidic residues" evidence="2">
    <location>
        <begin position="331"/>
        <end position="345"/>
    </location>
</feature>
<keyword evidence="5" id="KW-1185">Reference proteome</keyword>
<name>A0A6P9A1E3_THRPL</name>
<dbReference type="Pfam" id="PF08729">
    <property type="entry name" value="HUN"/>
    <property type="match status" value="1"/>
</dbReference>
<feature type="region of interest" description="Disordered" evidence="2">
    <location>
        <begin position="114"/>
        <end position="143"/>
    </location>
</feature>
<dbReference type="RefSeq" id="XP_034251230.1">
    <property type="nucleotide sequence ID" value="XM_034395339.1"/>
</dbReference>
<reference evidence="6" key="1">
    <citation type="submission" date="2025-08" db="UniProtKB">
        <authorList>
            <consortium name="RefSeq"/>
        </authorList>
    </citation>
    <scope>IDENTIFICATION</scope>
    <source>
        <tissue evidence="6">Total insect</tissue>
    </source>
</reference>
<gene>
    <name evidence="6" type="primary">LOC117651365</name>
</gene>
<organism evidence="6">
    <name type="scientific">Thrips palmi</name>
    <name type="common">Melon thrips</name>
    <dbReference type="NCBI Taxonomy" id="161013"/>
    <lineage>
        <taxon>Eukaryota</taxon>
        <taxon>Metazoa</taxon>
        <taxon>Ecdysozoa</taxon>
        <taxon>Arthropoda</taxon>
        <taxon>Hexapoda</taxon>
        <taxon>Insecta</taxon>
        <taxon>Pterygota</taxon>
        <taxon>Neoptera</taxon>
        <taxon>Paraneoptera</taxon>
        <taxon>Thysanoptera</taxon>
        <taxon>Terebrantia</taxon>
        <taxon>Thripoidea</taxon>
        <taxon>Thripidae</taxon>
        <taxon>Thrips</taxon>
    </lineage>
</organism>
<feature type="region of interest" description="Disordered" evidence="2">
    <location>
        <begin position="1358"/>
        <end position="1377"/>
    </location>
</feature>
<evidence type="ECO:0000259" key="3">
    <source>
        <dbReference type="Pfam" id="PF08729"/>
    </source>
</evidence>
<dbReference type="Proteomes" id="UP000515158">
    <property type="component" value="Unplaced"/>
</dbReference>
<dbReference type="KEGG" id="tpal:117651365"/>